<sequence length="467" mass="52208">MLSRLRVVSTTCTLACGHLHIKEKGKPLILNPRTNKGMAFTLQERQMLGLQGLLPPKIQTQDIQALGFHRNLKKITSPLEKCNYIMEIQERNEKLFYRILQDDTESLMPIVYTPTVGLVCSQYGHFFRRPKGLFMSISDRGHIRSIVDKWPKNHVKRILGLGDLGVYEMGIPVGKICLPVCIDMGTDNITFLKDTFYMAITDKYGQNTLIQFEDFGNHNTTPGIANLIAQKKIWMFDKYGLLVKGRKAKIDSYQEPFTYPVPESIPDSFEDVVNTMRTSTTIGVAGAGHLFTPDVIRAMASINERPVIFALSNPTAQAECTAEEVYTLTEGKCLFASGSPFGPVKLTDGRIFTPDQGNNVYIFPGVSLAVILCNTQHISDNVFLEAAKALTSQMTDEKLAPGRLYPALANIQKVSINIAIKVTEYLYANKMAFQYAEPEDKANEYDSLLPDVYKWPESASSPPVITE</sequence>
<dbReference type="InterPro" id="IPR012301">
    <property type="entry name" value="Malic_N_dom"/>
</dbReference>
<protein>
    <recommendedName>
        <fullName evidence="12">Malic enzyme NAD-binding domain-containing protein</fullName>
    </recommendedName>
</protein>
<keyword evidence="11" id="KW-1185">Reference proteome</keyword>
<reference evidence="10" key="3">
    <citation type="submission" date="2025-09" db="UniProtKB">
        <authorList>
            <consortium name="Ensembl"/>
        </authorList>
    </citation>
    <scope>IDENTIFICATION</scope>
</reference>
<dbReference type="GO" id="GO:0005739">
    <property type="term" value="C:mitochondrion"/>
    <property type="evidence" value="ECO:0007669"/>
    <property type="project" value="TreeGrafter"/>
</dbReference>
<comment type="cofactor">
    <cofactor evidence="1">
        <name>Mn(2+)</name>
        <dbReference type="ChEBI" id="CHEBI:29035"/>
    </cofactor>
</comment>
<keyword evidence="3 7" id="KW-0479">Metal-binding</keyword>
<evidence type="ECO:0000313" key="10">
    <source>
        <dbReference type="Ensembl" id="ENSRBIP00000012544.1"/>
    </source>
</evidence>
<dbReference type="SUPFAM" id="SSF53223">
    <property type="entry name" value="Aminoacid dehydrogenase-like, N-terminal domain"/>
    <property type="match status" value="1"/>
</dbReference>
<dbReference type="SUPFAM" id="SSF51735">
    <property type="entry name" value="NAD(P)-binding Rossmann-fold domains"/>
    <property type="match status" value="1"/>
</dbReference>
<reference evidence="10 11" key="1">
    <citation type="submission" date="2016-06" db="EMBL/GenBank/DDBJ databases">
        <title>Genome of Rhinopithecus bieti.</title>
        <authorList>
            <person name="Wu"/>
            <person name="C.-I. and Zhang"/>
            <person name="Y."/>
        </authorList>
    </citation>
    <scope>NUCLEOTIDE SEQUENCE</scope>
</reference>
<dbReference type="Gene3D" id="3.40.50.10380">
    <property type="entry name" value="Malic enzyme, N-terminal domain"/>
    <property type="match status" value="1"/>
</dbReference>
<dbReference type="GO" id="GO:0004473">
    <property type="term" value="F:malate dehydrogenase (decarboxylating) (NADP+) activity"/>
    <property type="evidence" value="ECO:0007669"/>
    <property type="project" value="TreeGrafter"/>
</dbReference>
<evidence type="ECO:0000313" key="11">
    <source>
        <dbReference type="Proteomes" id="UP000233180"/>
    </source>
</evidence>
<dbReference type="Gene3D" id="1.20.1370.30">
    <property type="match status" value="1"/>
</dbReference>
<dbReference type="InterPro" id="IPR036291">
    <property type="entry name" value="NAD(P)-bd_dom_sf"/>
</dbReference>
<feature type="domain" description="Malic enzyme N-terminal" evidence="9">
    <location>
        <begin position="89"/>
        <end position="228"/>
    </location>
</feature>
<dbReference type="InterPro" id="IPR046346">
    <property type="entry name" value="Aminoacid_DH-like_N_sf"/>
</dbReference>
<accession>A0A2K6KMP1</accession>
<dbReference type="GO" id="GO:0051287">
    <property type="term" value="F:NAD binding"/>
    <property type="evidence" value="ECO:0007669"/>
    <property type="project" value="InterPro"/>
</dbReference>
<feature type="active site" description="Proton donor" evidence="5">
    <location>
        <position position="112"/>
    </location>
</feature>
<dbReference type="Gene3D" id="3.40.50.720">
    <property type="entry name" value="NAD(P)-binding Rossmann-like Domain"/>
    <property type="match status" value="1"/>
</dbReference>
<proteinExistence type="inferred from homology"/>
<reference evidence="10" key="2">
    <citation type="submission" date="2025-08" db="UniProtKB">
        <authorList>
            <consortium name="Ensembl"/>
        </authorList>
    </citation>
    <scope>IDENTIFICATION</scope>
</reference>
<feature type="domain" description="Malic enzyme NAD-binding" evidence="8">
    <location>
        <begin position="216"/>
        <end position="427"/>
    </location>
</feature>
<dbReference type="InterPro" id="IPR037062">
    <property type="entry name" value="Malic_N_dom_sf"/>
</dbReference>
<keyword evidence="4" id="KW-0560">Oxidoreductase</keyword>
<dbReference type="GO" id="GO:0006108">
    <property type="term" value="P:malate metabolic process"/>
    <property type="evidence" value="ECO:0007669"/>
    <property type="project" value="TreeGrafter"/>
</dbReference>
<dbReference type="GeneTree" id="ENSGT00950000183134"/>
<feature type="active site" description="Proton acceptor" evidence="5">
    <location>
        <position position="175"/>
    </location>
</feature>
<organism evidence="10 11">
    <name type="scientific">Rhinopithecus bieti</name>
    <name type="common">Black snub-nosed monkey</name>
    <name type="synonym">Pygathrix bieti</name>
    <dbReference type="NCBI Taxonomy" id="61621"/>
    <lineage>
        <taxon>Eukaryota</taxon>
        <taxon>Metazoa</taxon>
        <taxon>Chordata</taxon>
        <taxon>Craniata</taxon>
        <taxon>Vertebrata</taxon>
        <taxon>Euteleostomi</taxon>
        <taxon>Mammalia</taxon>
        <taxon>Eutheria</taxon>
        <taxon>Euarchontoglires</taxon>
        <taxon>Primates</taxon>
        <taxon>Haplorrhini</taxon>
        <taxon>Catarrhini</taxon>
        <taxon>Cercopithecidae</taxon>
        <taxon>Colobinae</taxon>
        <taxon>Rhinopithecus</taxon>
    </lineage>
</organism>
<feature type="binding site" evidence="7">
    <location>
        <position position="213"/>
    </location>
    <ligand>
        <name>a divalent metal cation</name>
        <dbReference type="ChEBI" id="CHEBI:60240"/>
    </ligand>
</feature>
<dbReference type="Pfam" id="PF00390">
    <property type="entry name" value="malic"/>
    <property type="match status" value="1"/>
</dbReference>
<feature type="binding site" evidence="6">
    <location>
        <position position="358"/>
    </location>
    <ligand>
        <name>(S)-malate</name>
        <dbReference type="ChEBI" id="CHEBI:15589"/>
    </ligand>
</feature>
<dbReference type="InterPro" id="IPR001891">
    <property type="entry name" value="Malic_OxRdtase"/>
</dbReference>
<evidence type="ECO:0000256" key="5">
    <source>
        <dbReference type="PIRSR" id="PIRSR000106-1"/>
    </source>
</evidence>
<comment type="cofactor">
    <cofactor evidence="7">
        <name>Mg(2+)</name>
        <dbReference type="ChEBI" id="CHEBI:18420"/>
    </cofactor>
    <cofactor evidence="7">
        <name>Mn(2+)</name>
        <dbReference type="ChEBI" id="CHEBI:29035"/>
    </cofactor>
    <text evidence="7">Divalent metal cations. Prefers magnesium or manganese.</text>
</comment>
<dbReference type="Ensembl" id="ENSRBIT00000036267.1">
    <property type="protein sequence ID" value="ENSRBIP00000012544.1"/>
    <property type="gene ID" value="ENSRBIG00000030120.1"/>
</dbReference>
<dbReference type="AlphaFoldDB" id="A0A2K6KMP1"/>
<evidence type="ECO:0000256" key="4">
    <source>
        <dbReference type="ARBA" id="ARBA00023002"/>
    </source>
</evidence>
<evidence type="ECO:0000259" key="8">
    <source>
        <dbReference type="SMART" id="SM00919"/>
    </source>
</evidence>
<evidence type="ECO:0000256" key="7">
    <source>
        <dbReference type="PIRSR" id="PIRSR000106-3"/>
    </source>
</evidence>
<dbReference type="SMART" id="SM01274">
    <property type="entry name" value="malic"/>
    <property type="match status" value="1"/>
</dbReference>
<dbReference type="FunFam" id="3.40.50.10380:FF:000022">
    <property type="entry name" value="Malic enzyme"/>
    <property type="match status" value="1"/>
</dbReference>
<evidence type="ECO:0000256" key="1">
    <source>
        <dbReference type="ARBA" id="ARBA00001936"/>
    </source>
</evidence>
<feature type="binding site" evidence="7">
    <location>
        <position position="214"/>
    </location>
    <ligand>
        <name>a divalent metal cation</name>
        <dbReference type="ChEBI" id="CHEBI:60240"/>
    </ligand>
</feature>
<dbReference type="SMART" id="SM00919">
    <property type="entry name" value="Malic_M"/>
    <property type="match status" value="1"/>
</dbReference>
<dbReference type="Proteomes" id="UP000233180">
    <property type="component" value="Unassembled WGS sequence"/>
</dbReference>
<comment type="similarity">
    <text evidence="2">Belongs to the malic enzymes family.</text>
</comment>
<dbReference type="Pfam" id="PF03949">
    <property type="entry name" value="Malic_M"/>
    <property type="match status" value="1"/>
</dbReference>
<evidence type="ECO:0000256" key="3">
    <source>
        <dbReference type="ARBA" id="ARBA00022723"/>
    </source>
</evidence>
<dbReference type="FunFam" id="3.40.50.720:FF:000060">
    <property type="entry name" value="Malic enzyme"/>
    <property type="match status" value="1"/>
</dbReference>
<dbReference type="PANTHER" id="PTHR23406">
    <property type="entry name" value="MALIC ENZYME-RELATED"/>
    <property type="match status" value="1"/>
</dbReference>
<dbReference type="GO" id="GO:0046872">
    <property type="term" value="F:metal ion binding"/>
    <property type="evidence" value="ECO:0007669"/>
    <property type="project" value="UniProtKB-KW"/>
</dbReference>
<feature type="binding site" evidence="6">
    <location>
        <position position="313"/>
    </location>
    <ligand>
        <name>(S)-malate</name>
        <dbReference type="ChEBI" id="CHEBI:15589"/>
    </ligand>
</feature>
<feature type="binding site" evidence="6">
    <location>
        <position position="157"/>
    </location>
    <ligand>
        <name>(S)-malate</name>
        <dbReference type="ChEBI" id="CHEBI:15589"/>
    </ligand>
</feature>
<evidence type="ECO:0000256" key="6">
    <source>
        <dbReference type="PIRSR" id="PIRSR000106-2"/>
    </source>
</evidence>
<evidence type="ECO:0000259" key="9">
    <source>
        <dbReference type="SMART" id="SM01274"/>
    </source>
</evidence>
<evidence type="ECO:0008006" key="12">
    <source>
        <dbReference type="Google" id="ProtNLM"/>
    </source>
</evidence>
<dbReference type="PANTHER" id="PTHR23406:SF27">
    <property type="entry name" value="NAD-DEPENDENT MALIC ENZYME, MITOCHONDRIAL"/>
    <property type="match status" value="1"/>
</dbReference>
<dbReference type="InterPro" id="IPR012302">
    <property type="entry name" value="Malic_NAD-bd"/>
</dbReference>
<dbReference type="PIRSF" id="PIRSF000106">
    <property type="entry name" value="ME"/>
    <property type="match status" value="1"/>
</dbReference>
<name>A0A2K6KMP1_RHIBE</name>
<evidence type="ECO:0000256" key="2">
    <source>
        <dbReference type="ARBA" id="ARBA00008785"/>
    </source>
</evidence>